<evidence type="ECO:0000256" key="1">
    <source>
        <dbReference type="SAM" id="Phobius"/>
    </source>
</evidence>
<keyword evidence="3" id="KW-1185">Reference proteome</keyword>
<gene>
    <name evidence="2" type="ORF">C485_14450</name>
</gene>
<dbReference type="RefSeq" id="WP_007110138.1">
    <property type="nucleotide sequence ID" value="NZ_AOIK01000035.1"/>
</dbReference>
<dbReference type="Proteomes" id="UP000011511">
    <property type="component" value="Unassembled WGS sequence"/>
</dbReference>
<proteinExistence type="predicted"/>
<sequence>MERLETGAHVWIWGRRRGAVVTLILAERIRSDMNRSQLIALAFAILMMTSMVAGSAIAVF</sequence>
<evidence type="ECO:0000313" key="3">
    <source>
        <dbReference type="Proteomes" id="UP000011511"/>
    </source>
</evidence>
<keyword evidence="1" id="KW-0812">Transmembrane</keyword>
<dbReference type="PATRIC" id="fig|1227494.3.peg.2903"/>
<organism evidence="2 3">
    <name type="scientific">Natrinema altunense (strain JCM 12890 / CGMCC 1.3731 / AJ2)</name>
    <dbReference type="NCBI Taxonomy" id="1227494"/>
    <lineage>
        <taxon>Archaea</taxon>
        <taxon>Methanobacteriati</taxon>
        <taxon>Methanobacteriota</taxon>
        <taxon>Stenosarchaea group</taxon>
        <taxon>Halobacteria</taxon>
        <taxon>Halobacteriales</taxon>
        <taxon>Natrialbaceae</taxon>
        <taxon>Natrinema</taxon>
    </lineage>
</organism>
<comment type="caution">
    <text evidence="2">The sequence shown here is derived from an EMBL/GenBank/DDBJ whole genome shotgun (WGS) entry which is preliminary data.</text>
</comment>
<name>L9ZEW1_NATA2</name>
<reference evidence="2 3" key="1">
    <citation type="journal article" date="2014" name="PLoS Genet.">
        <title>Phylogenetically driven sequencing of extremely halophilic archaea reveals strategies for static and dynamic osmo-response.</title>
        <authorList>
            <person name="Becker E.A."/>
            <person name="Seitzer P.M."/>
            <person name="Tritt A."/>
            <person name="Larsen D."/>
            <person name="Krusor M."/>
            <person name="Yao A.I."/>
            <person name="Wu D."/>
            <person name="Madern D."/>
            <person name="Eisen J.A."/>
            <person name="Darling A.E."/>
            <person name="Facciotti M.T."/>
        </authorList>
    </citation>
    <scope>NUCLEOTIDE SEQUENCE [LARGE SCALE GENOMIC DNA]</scope>
    <source>
        <strain evidence="2 3">JCM 12890</strain>
    </source>
</reference>
<keyword evidence="1" id="KW-1133">Transmembrane helix</keyword>
<accession>L9ZEW1</accession>
<keyword evidence="1" id="KW-0472">Membrane</keyword>
<dbReference type="AlphaFoldDB" id="L9ZEW1"/>
<feature type="transmembrane region" description="Helical" evidence="1">
    <location>
        <begin position="38"/>
        <end position="59"/>
    </location>
</feature>
<protein>
    <submittedName>
        <fullName evidence="2">Uncharacterized protein</fullName>
    </submittedName>
</protein>
<dbReference type="EMBL" id="AOIK01000035">
    <property type="protein sequence ID" value="ELY84566.1"/>
    <property type="molecule type" value="Genomic_DNA"/>
</dbReference>
<evidence type="ECO:0000313" key="2">
    <source>
        <dbReference type="EMBL" id="ELY84566.1"/>
    </source>
</evidence>